<organism evidence="1 2">
    <name type="scientific">Rhodococcoides kyotonense</name>
    <dbReference type="NCBI Taxonomy" id="398843"/>
    <lineage>
        <taxon>Bacteria</taxon>
        <taxon>Bacillati</taxon>
        <taxon>Actinomycetota</taxon>
        <taxon>Actinomycetes</taxon>
        <taxon>Mycobacteriales</taxon>
        <taxon>Nocardiaceae</taxon>
        <taxon>Rhodococcoides</taxon>
    </lineage>
</organism>
<accession>A0A239JB91</accession>
<protein>
    <submittedName>
        <fullName evidence="1">Uncharacterized protein</fullName>
    </submittedName>
</protein>
<name>A0A239JB91_9NOCA</name>
<evidence type="ECO:0000313" key="1">
    <source>
        <dbReference type="EMBL" id="SNT03286.1"/>
    </source>
</evidence>
<dbReference type="Proteomes" id="UP000198327">
    <property type="component" value="Unassembled WGS sequence"/>
</dbReference>
<dbReference type="AlphaFoldDB" id="A0A239JB91"/>
<gene>
    <name evidence="1" type="ORF">SAMN05421642_108147</name>
</gene>
<sequence>MRDADLGREIGIALDRCFARIRVQISGRVGVGKSSVRAVLEARGSFDEVDVTEAAAIDVPRSPDPILDGDVVVHVLASGAQAADVEVLRSVPTAVAVLAKADTVADVPGTIARLTATVGIAVLPLMGTIARSVSEGEPSSFADLRVAATSLTEDMLLTPERFELAASDAVVRRQRRDLVERIELAGVRTLVAALSADPTVDDASLRRMLADVSGVEHVVDAVGRRVGDIRVDREGRLLHRLTELCVQYPSSSEAVEEYLSTDDAVLTIMRSALRALNEVQDPGPPLDAAVEWHRRAEAFRDPDHRRAAGAISRGYLRLRAS</sequence>
<reference evidence="2" key="1">
    <citation type="submission" date="2017-06" db="EMBL/GenBank/DDBJ databases">
        <authorList>
            <person name="Varghese N."/>
            <person name="Submissions S."/>
        </authorList>
    </citation>
    <scope>NUCLEOTIDE SEQUENCE [LARGE SCALE GENOMIC DNA]</scope>
    <source>
        <strain evidence="2">JCM 23211</strain>
    </source>
</reference>
<proteinExistence type="predicted"/>
<evidence type="ECO:0000313" key="2">
    <source>
        <dbReference type="Proteomes" id="UP000198327"/>
    </source>
</evidence>
<dbReference type="EMBL" id="FZOW01000008">
    <property type="protein sequence ID" value="SNT03286.1"/>
    <property type="molecule type" value="Genomic_DNA"/>
</dbReference>
<keyword evidence="2" id="KW-1185">Reference proteome</keyword>